<evidence type="ECO:0000256" key="1">
    <source>
        <dbReference type="SAM" id="Coils"/>
    </source>
</evidence>
<feature type="non-terminal residue" evidence="2">
    <location>
        <position position="1"/>
    </location>
</feature>
<accession>A0ABN8R236</accession>
<name>A0ABN8R236_9CNID</name>
<keyword evidence="1" id="KW-0175">Coiled coil</keyword>
<feature type="coiled-coil region" evidence="1">
    <location>
        <begin position="395"/>
        <end position="422"/>
    </location>
</feature>
<dbReference type="Proteomes" id="UP001159405">
    <property type="component" value="Unassembled WGS sequence"/>
</dbReference>
<protein>
    <submittedName>
        <fullName evidence="2">Uncharacterized protein</fullName>
    </submittedName>
</protein>
<dbReference type="PANTHER" id="PTHR33845">
    <property type="entry name" value="C2H2-TYPE DOMAIN-CONTAINING PROTEIN"/>
    <property type="match status" value="1"/>
</dbReference>
<keyword evidence="3" id="KW-1185">Reference proteome</keyword>
<proteinExistence type="predicted"/>
<comment type="caution">
    <text evidence="2">The sequence shown here is derived from an EMBL/GenBank/DDBJ whole genome shotgun (WGS) entry which is preliminary data.</text>
</comment>
<organism evidence="2 3">
    <name type="scientific">Porites lobata</name>
    <dbReference type="NCBI Taxonomy" id="104759"/>
    <lineage>
        <taxon>Eukaryota</taxon>
        <taxon>Metazoa</taxon>
        <taxon>Cnidaria</taxon>
        <taxon>Anthozoa</taxon>
        <taxon>Hexacorallia</taxon>
        <taxon>Scleractinia</taxon>
        <taxon>Fungiina</taxon>
        <taxon>Poritidae</taxon>
        <taxon>Porites</taxon>
    </lineage>
</organism>
<gene>
    <name evidence="2" type="ORF">PLOB_00012704</name>
</gene>
<evidence type="ECO:0000313" key="2">
    <source>
        <dbReference type="EMBL" id="CAH3172125.1"/>
    </source>
</evidence>
<reference evidence="2 3" key="1">
    <citation type="submission" date="2022-05" db="EMBL/GenBank/DDBJ databases">
        <authorList>
            <consortium name="Genoscope - CEA"/>
            <person name="William W."/>
        </authorList>
    </citation>
    <scope>NUCLEOTIDE SEQUENCE [LARGE SCALE GENOMIC DNA]</scope>
</reference>
<dbReference type="EMBL" id="CALNXK010000170">
    <property type="protein sequence ID" value="CAH3172125.1"/>
    <property type="molecule type" value="Genomic_DNA"/>
</dbReference>
<feature type="non-terminal residue" evidence="2">
    <location>
        <position position="859"/>
    </location>
</feature>
<dbReference type="PANTHER" id="PTHR33845:SF1">
    <property type="entry name" value="C2H2-TYPE DOMAIN-CONTAINING PROTEIN"/>
    <property type="match status" value="1"/>
</dbReference>
<evidence type="ECO:0000313" key="3">
    <source>
        <dbReference type="Proteomes" id="UP001159405"/>
    </source>
</evidence>
<sequence>VNKTNFKDAFYFIRLLKETFAPETPQTDRLAGANWTPGCWSGVGSGSSQEDIHTDEIPEVSDDVVADFNEGMAKIARHSKREDLTPLTFQLSTTWEEAIPDERKTCIEKATKACEVICSVIAPKDGEKLFQAIHQPTANDLDEPTEDLIALMSAYRDAMTKNVKIQILSIYAYRYTMKLLQKFHEPYEKISLRQIKRARSHARKRGPGSNVPKVFSHRVRLDTNKVDHFIDFVNRPYFYQDVAFGTRTLTLDGGGKITMPNVIRTVTRSTMIMQYLQHCEEESFEPASRSTLCRILEVREASQQKSLSGLDNIAAEGVASFERLLSILEELNQAGAEKRRVTELAKKLNDGKRYLKTEFKVNCSAEESECADHCRKFALSDPVDPCFNHQCSHSHNMVCEQCEQLKATLDEMEESIKKHSSHLYSQEQKHDLLYDFERSKNCIFLWKSHALRSVNQESAKQEALQSLDSQSVLVVIDWAMKFLQMKYREKQSEWFAKRGLSWHISSVISKDQETQKAKVLSYAHLLDSCCQDWYAVVSILENLFQNIKINFPNVKHAFLRSDEAGCYHCNHLIAAVKDIGDRVGITVARYDFSEPQQGKDVCDRVLCPMKAAIRKYCAEGHDIMNVGAMHEALKERPVKGTTAAVSILDESSKILEVQKIKQFSELHNFRYEESGIRVWKAYAVGVGKLIPWQSLYIRHQGCTNISLMEGKGFFTNTEIRDLHRPRKCQARKDNSESLYDKVRKNWAEKFSSIENQKLTSNKSATGLTVNSTNSRLSIGWALNKGRTGGVRFSENVRRYLTTRFEMGERTGKKANPEEIERQMRNARNERNERLFQREEWLTKTQIMGFFSRLASRQRT</sequence>